<dbReference type="OrthoDB" id="9798859at2"/>
<evidence type="ECO:0000313" key="4">
    <source>
        <dbReference type="Proteomes" id="UP000008544"/>
    </source>
</evidence>
<feature type="domain" description="MrpA C-terminal/MbhE" evidence="2">
    <location>
        <begin position="32"/>
        <end position="86"/>
    </location>
</feature>
<dbReference type="PANTHER" id="PTHR43373:SF1">
    <property type="entry name" value="NA(+)_H(+) ANTIPORTER SUBUNIT A"/>
    <property type="match status" value="1"/>
</dbReference>
<dbReference type="EMBL" id="CP000860">
    <property type="protein sequence ID" value="ACA60651.1"/>
    <property type="molecule type" value="Genomic_DNA"/>
</dbReference>
<dbReference type="KEGG" id="dau:Daud_2164"/>
<accession>B1I6I8</accession>
<organism evidence="3 4">
    <name type="scientific">Desulforudis audaxviator (strain MP104C)</name>
    <dbReference type="NCBI Taxonomy" id="477974"/>
    <lineage>
        <taxon>Bacteria</taxon>
        <taxon>Bacillati</taxon>
        <taxon>Bacillota</taxon>
        <taxon>Clostridia</taxon>
        <taxon>Thermoanaerobacterales</taxon>
        <taxon>Candidatus Desulforudaceae</taxon>
        <taxon>Candidatus Desulforudis</taxon>
    </lineage>
</organism>
<name>B1I6I8_DESAP</name>
<evidence type="ECO:0000259" key="2">
    <source>
        <dbReference type="Pfam" id="PF20501"/>
    </source>
</evidence>
<sequence length="97" mass="10580">MKKVTLFFLMLIGCLFIYASFDLPRVGDPQAPAAVHVSPRYIESAYEETGTQNIVLAVLADYRSFDTMGEVLVIVIAGLAIVSILSARGPHCPLDDH</sequence>
<feature type="transmembrane region" description="Helical" evidence="1">
    <location>
        <begin position="68"/>
        <end position="87"/>
    </location>
</feature>
<dbReference type="Pfam" id="PF20501">
    <property type="entry name" value="MbhE"/>
    <property type="match status" value="1"/>
</dbReference>
<keyword evidence="4" id="KW-1185">Reference proteome</keyword>
<dbReference type="PANTHER" id="PTHR43373">
    <property type="entry name" value="NA(+)/H(+) ANTIPORTER SUBUNIT"/>
    <property type="match status" value="1"/>
</dbReference>
<keyword evidence="1" id="KW-1133">Transmembrane helix</keyword>
<proteinExistence type="predicted"/>
<dbReference type="RefSeq" id="WP_012303226.1">
    <property type="nucleotide sequence ID" value="NC_010424.1"/>
</dbReference>
<dbReference type="eggNOG" id="COG2111">
    <property type="taxonomic scope" value="Bacteria"/>
</dbReference>
<dbReference type="HOGENOM" id="CLU_171166_0_0_9"/>
<protein>
    <submittedName>
        <fullName evidence="3">Putative multicomponent Na+-H+ antiporter subunit A</fullName>
    </submittedName>
</protein>
<gene>
    <name evidence="3" type="ordered locus">Daud_2164</name>
</gene>
<dbReference type="STRING" id="477974.Daud_2164"/>
<reference evidence="3 4" key="2">
    <citation type="journal article" date="2008" name="Science">
        <title>Environmental genomics reveals a single-species ecosystem deep within Earth.</title>
        <authorList>
            <person name="Chivian D."/>
            <person name="Brodie E.L."/>
            <person name="Alm E.J."/>
            <person name="Culley D.E."/>
            <person name="Dehal P.S."/>
            <person name="Desantis T.Z."/>
            <person name="Gihring T.M."/>
            <person name="Lapidus A."/>
            <person name="Lin L.H."/>
            <person name="Lowry S.R."/>
            <person name="Moser D.P."/>
            <person name="Richardson P.M."/>
            <person name="Southam G."/>
            <person name="Wanger G."/>
            <person name="Pratt L.M."/>
            <person name="Andersen G.L."/>
            <person name="Hazen T.C."/>
            <person name="Brockman F.J."/>
            <person name="Arkin A.P."/>
            <person name="Onstott T.C."/>
        </authorList>
    </citation>
    <scope>NUCLEOTIDE SEQUENCE [LARGE SCALE GENOMIC DNA]</scope>
    <source>
        <strain evidence="3 4">MP104C</strain>
    </source>
</reference>
<dbReference type="InterPro" id="IPR050616">
    <property type="entry name" value="CPA3_Na-H_Antiporter_A"/>
</dbReference>
<evidence type="ECO:0000256" key="1">
    <source>
        <dbReference type="SAM" id="Phobius"/>
    </source>
</evidence>
<dbReference type="InterPro" id="IPR046806">
    <property type="entry name" value="MrpA_C/MbhE"/>
</dbReference>
<evidence type="ECO:0000313" key="3">
    <source>
        <dbReference type="EMBL" id="ACA60651.1"/>
    </source>
</evidence>
<dbReference type="AlphaFoldDB" id="B1I6I8"/>
<dbReference type="Proteomes" id="UP000008544">
    <property type="component" value="Chromosome"/>
</dbReference>
<reference evidence="4" key="1">
    <citation type="submission" date="2007-10" db="EMBL/GenBank/DDBJ databases">
        <title>Complete sequence of chromosome of Desulforudis audaxviator MP104C.</title>
        <authorList>
            <person name="Copeland A."/>
            <person name="Lucas S."/>
            <person name="Lapidus A."/>
            <person name="Barry K."/>
            <person name="Glavina del Rio T."/>
            <person name="Dalin E."/>
            <person name="Tice H."/>
            <person name="Bruce D."/>
            <person name="Pitluck S."/>
            <person name="Lowry S.R."/>
            <person name="Larimer F."/>
            <person name="Land M.L."/>
            <person name="Hauser L."/>
            <person name="Kyrpides N."/>
            <person name="Ivanova N.N."/>
            <person name="Richardson P."/>
        </authorList>
    </citation>
    <scope>NUCLEOTIDE SEQUENCE [LARGE SCALE GENOMIC DNA]</scope>
    <source>
        <strain evidence="4">MP104C</strain>
    </source>
</reference>
<keyword evidence="1" id="KW-0472">Membrane</keyword>
<keyword evidence="1" id="KW-0812">Transmembrane</keyword>